<feature type="transmembrane region" description="Helical" evidence="1">
    <location>
        <begin position="98"/>
        <end position="123"/>
    </location>
</feature>
<dbReference type="EMBL" id="JAUEDM010000006">
    <property type="protein sequence ID" value="KAK3315424.1"/>
    <property type="molecule type" value="Genomic_DNA"/>
</dbReference>
<keyword evidence="1" id="KW-0472">Membrane</keyword>
<dbReference type="Proteomes" id="UP001283341">
    <property type="component" value="Unassembled WGS sequence"/>
</dbReference>
<accession>A0AAE0M2C9</accession>
<name>A0AAE0M2C9_9PEZI</name>
<reference evidence="2" key="1">
    <citation type="journal article" date="2023" name="Mol. Phylogenet. Evol.">
        <title>Genome-scale phylogeny and comparative genomics of the fungal order Sordariales.</title>
        <authorList>
            <person name="Hensen N."/>
            <person name="Bonometti L."/>
            <person name="Westerberg I."/>
            <person name="Brannstrom I.O."/>
            <person name="Guillou S."/>
            <person name="Cros-Aarteil S."/>
            <person name="Calhoun S."/>
            <person name="Haridas S."/>
            <person name="Kuo A."/>
            <person name="Mondo S."/>
            <person name="Pangilinan J."/>
            <person name="Riley R."/>
            <person name="LaButti K."/>
            <person name="Andreopoulos B."/>
            <person name="Lipzen A."/>
            <person name="Chen C."/>
            <person name="Yan M."/>
            <person name="Daum C."/>
            <person name="Ng V."/>
            <person name="Clum A."/>
            <person name="Steindorff A."/>
            <person name="Ohm R.A."/>
            <person name="Martin F."/>
            <person name="Silar P."/>
            <person name="Natvig D.O."/>
            <person name="Lalanne C."/>
            <person name="Gautier V."/>
            <person name="Ament-Velasquez S.L."/>
            <person name="Kruys A."/>
            <person name="Hutchinson M.I."/>
            <person name="Powell A.J."/>
            <person name="Barry K."/>
            <person name="Miller A.N."/>
            <person name="Grigoriev I.V."/>
            <person name="Debuchy R."/>
            <person name="Gladieux P."/>
            <person name="Hiltunen Thoren M."/>
            <person name="Johannesson H."/>
        </authorList>
    </citation>
    <scope>NUCLEOTIDE SEQUENCE</scope>
    <source>
        <strain evidence="2">CBS 118394</strain>
    </source>
</reference>
<feature type="transmembrane region" description="Helical" evidence="1">
    <location>
        <begin position="20"/>
        <end position="39"/>
    </location>
</feature>
<proteinExistence type="predicted"/>
<evidence type="ECO:0000313" key="3">
    <source>
        <dbReference type="Proteomes" id="UP001283341"/>
    </source>
</evidence>
<comment type="caution">
    <text evidence="2">The sequence shown here is derived from an EMBL/GenBank/DDBJ whole genome shotgun (WGS) entry which is preliminary data.</text>
</comment>
<sequence length="146" mass="16976">MVLQFAKIMVVDASWFYVKLLPCVYFLSWFSVEFLLLMVHGDGLNETDKLEAERILLPRVAKCGSGHAEKQLNRVGGITPRALFIVTNAKHIPKWFKFVWFFAMITSFLLLLLLDVLIGTAIVQVSEWWMRRSWSKKFQQREIGLP</sequence>
<evidence type="ECO:0000313" key="2">
    <source>
        <dbReference type="EMBL" id="KAK3315424.1"/>
    </source>
</evidence>
<keyword evidence="1" id="KW-0812">Transmembrane</keyword>
<reference evidence="2" key="2">
    <citation type="submission" date="2023-06" db="EMBL/GenBank/DDBJ databases">
        <authorList>
            <consortium name="Lawrence Berkeley National Laboratory"/>
            <person name="Haridas S."/>
            <person name="Hensen N."/>
            <person name="Bonometti L."/>
            <person name="Westerberg I."/>
            <person name="Brannstrom I.O."/>
            <person name="Guillou S."/>
            <person name="Cros-Aarteil S."/>
            <person name="Calhoun S."/>
            <person name="Kuo A."/>
            <person name="Mondo S."/>
            <person name="Pangilinan J."/>
            <person name="Riley R."/>
            <person name="Labutti K."/>
            <person name="Andreopoulos B."/>
            <person name="Lipzen A."/>
            <person name="Chen C."/>
            <person name="Yanf M."/>
            <person name="Daum C."/>
            <person name="Ng V."/>
            <person name="Clum A."/>
            <person name="Steindorff A."/>
            <person name="Ohm R."/>
            <person name="Martin F."/>
            <person name="Silar P."/>
            <person name="Natvig D."/>
            <person name="Lalanne C."/>
            <person name="Gautier V."/>
            <person name="Ament-Velasquez S.L."/>
            <person name="Kruys A."/>
            <person name="Hutchinson M.I."/>
            <person name="Powell A.J."/>
            <person name="Barry K."/>
            <person name="Miller A.N."/>
            <person name="Grigoriev I.V."/>
            <person name="Debuchy R."/>
            <person name="Gladieux P."/>
            <person name="Thoren M.H."/>
            <person name="Johannesson H."/>
        </authorList>
    </citation>
    <scope>NUCLEOTIDE SEQUENCE</scope>
    <source>
        <strain evidence="2">CBS 118394</strain>
    </source>
</reference>
<evidence type="ECO:0000256" key="1">
    <source>
        <dbReference type="SAM" id="Phobius"/>
    </source>
</evidence>
<organism evidence="2 3">
    <name type="scientific">Apodospora peruviana</name>
    <dbReference type="NCBI Taxonomy" id="516989"/>
    <lineage>
        <taxon>Eukaryota</taxon>
        <taxon>Fungi</taxon>
        <taxon>Dikarya</taxon>
        <taxon>Ascomycota</taxon>
        <taxon>Pezizomycotina</taxon>
        <taxon>Sordariomycetes</taxon>
        <taxon>Sordariomycetidae</taxon>
        <taxon>Sordariales</taxon>
        <taxon>Lasiosphaeriaceae</taxon>
        <taxon>Apodospora</taxon>
    </lineage>
</organism>
<dbReference type="AlphaFoldDB" id="A0AAE0M2C9"/>
<keyword evidence="3" id="KW-1185">Reference proteome</keyword>
<protein>
    <submittedName>
        <fullName evidence="2">Uncharacterized protein</fullName>
    </submittedName>
</protein>
<gene>
    <name evidence="2" type="ORF">B0H66DRAFT_536294</name>
</gene>
<keyword evidence="1" id="KW-1133">Transmembrane helix</keyword>